<reference evidence="5 6" key="1">
    <citation type="journal article" date="2015" name="Genome Announc.">
        <title>Draft Genome Sequence of Cyanobacterium Hassallia byssoidea Strain VB512170, Isolated from Monuments in India.</title>
        <authorList>
            <person name="Singh D."/>
            <person name="Chandrababunaidu M.M."/>
            <person name="Panda A."/>
            <person name="Sen D."/>
            <person name="Bhattacharyya S."/>
            <person name="Adhikary S.P."/>
            <person name="Tripathy S."/>
        </authorList>
    </citation>
    <scope>NUCLEOTIDE SEQUENCE [LARGE SCALE GENOMIC DNA]</scope>
    <source>
        <strain evidence="5 6">VB512170</strain>
    </source>
</reference>
<dbReference type="PANTHER" id="PTHR12879:SF8">
    <property type="entry name" value="SPHINGOLIPID DELTA(4)-DESATURASE DES1"/>
    <property type="match status" value="1"/>
</dbReference>
<feature type="transmembrane region" description="Helical" evidence="3">
    <location>
        <begin position="199"/>
        <end position="223"/>
    </location>
</feature>
<accession>A0A846HCQ0</accession>
<comment type="similarity">
    <text evidence="2">Belongs to the fatty acid desaturase type 2 family.</text>
</comment>
<comment type="cofactor">
    <cofactor evidence="1">
        <name>Fe(2+)</name>
        <dbReference type="ChEBI" id="CHEBI:29033"/>
    </cofactor>
</comment>
<protein>
    <submittedName>
        <fullName evidence="5">Fatty acid desaturase</fullName>
    </submittedName>
</protein>
<dbReference type="Pfam" id="PF00487">
    <property type="entry name" value="FA_desaturase"/>
    <property type="match status" value="1"/>
</dbReference>
<feature type="transmembrane region" description="Helical" evidence="3">
    <location>
        <begin position="105"/>
        <end position="124"/>
    </location>
</feature>
<dbReference type="GO" id="GO:0016020">
    <property type="term" value="C:membrane"/>
    <property type="evidence" value="ECO:0007669"/>
    <property type="project" value="GOC"/>
</dbReference>
<evidence type="ECO:0000313" key="5">
    <source>
        <dbReference type="EMBL" id="NEU74360.1"/>
    </source>
</evidence>
<feature type="transmembrane region" description="Helical" evidence="3">
    <location>
        <begin position="67"/>
        <end position="85"/>
    </location>
</feature>
<evidence type="ECO:0000256" key="3">
    <source>
        <dbReference type="SAM" id="Phobius"/>
    </source>
</evidence>
<dbReference type="Proteomes" id="UP000031549">
    <property type="component" value="Unassembled WGS sequence"/>
</dbReference>
<dbReference type="EMBL" id="JTCM02000040">
    <property type="protein sequence ID" value="NEU74360.1"/>
    <property type="molecule type" value="Genomic_DNA"/>
</dbReference>
<keyword evidence="6" id="KW-1185">Reference proteome</keyword>
<evidence type="ECO:0000256" key="1">
    <source>
        <dbReference type="ARBA" id="ARBA00001954"/>
    </source>
</evidence>
<organism evidence="5 6">
    <name type="scientific">Hassallia byssoidea VB512170</name>
    <dbReference type="NCBI Taxonomy" id="1304833"/>
    <lineage>
        <taxon>Bacteria</taxon>
        <taxon>Bacillati</taxon>
        <taxon>Cyanobacteriota</taxon>
        <taxon>Cyanophyceae</taxon>
        <taxon>Nostocales</taxon>
        <taxon>Tolypothrichaceae</taxon>
        <taxon>Hassallia</taxon>
    </lineage>
</organism>
<evidence type="ECO:0000259" key="4">
    <source>
        <dbReference type="Pfam" id="PF00487"/>
    </source>
</evidence>
<keyword evidence="3" id="KW-0812">Transmembrane</keyword>
<keyword evidence="3" id="KW-1133">Transmembrane helix</keyword>
<gene>
    <name evidence="5" type="ORF">PI95_017785</name>
</gene>
<keyword evidence="3" id="KW-0472">Membrane</keyword>
<evidence type="ECO:0000256" key="2">
    <source>
        <dbReference type="ARBA" id="ARBA00008749"/>
    </source>
</evidence>
<name>A0A846HCQ0_9CYAN</name>
<proteinExistence type="inferred from homology"/>
<sequence>MPCDEATQPKPLTPTDATKQSQHRILSRQEINVLNERSNYLGMVQLGVHLAITGCSGYLYASNFGNWWVAIPALFIYGFSIAAMFAPMHEAVHRTAFANNRLNDIVGWFAGLLSYYNSTYFRYFHKWHHLYSRIPGKDPELTEITPKNWAEYLLVISGLPWWYAHINGHFRVAFGLLDDCPFIPLSARSQVIRSTRLHLGVYAGAIAVSLICGQPWFFLYWLLPLMVGQPILRFILLAEHTGCTLDNNLTTNTRTTLTLLPVRLLMWNMPFHAEHHLYPSLPFHALPKAHQQLSSHFTHVDPGYIKVNRDIIGKLGQLEP</sequence>
<dbReference type="PANTHER" id="PTHR12879">
    <property type="entry name" value="SPHINGOLIPID DELTA 4 DESATURASE/C-4 HYDROXYLASE PROTEIN DES2"/>
    <property type="match status" value="1"/>
</dbReference>
<dbReference type="AlphaFoldDB" id="A0A846HCQ0"/>
<feature type="domain" description="Fatty acid desaturase" evidence="4">
    <location>
        <begin position="66"/>
        <end position="304"/>
    </location>
</feature>
<evidence type="ECO:0000313" key="6">
    <source>
        <dbReference type="Proteomes" id="UP000031549"/>
    </source>
</evidence>
<dbReference type="GO" id="GO:0042284">
    <property type="term" value="F:sphingolipid delta-4 desaturase activity"/>
    <property type="evidence" value="ECO:0007669"/>
    <property type="project" value="TreeGrafter"/>
</dbReference>
<dbReference type="RefSeq" id="WP_039737332.1">
    <property type="nucleotide sequence ID" value="NZ_JTCM02000040.1"/>
</dbReference>
<dbReference type="InterPro" id="IPR005804">
    <property type="entry name" value="FA_desaturase_dom"/>
</dbReference>
<dbReference type="GO" id="GO:0046513">
    <property type="term" value="P:ceramide biosynthetic process"/>
    <property type="evidence" value="ECO:0007669"/>
    <property type="project" value="TreeGrafter"/>
</dbReference>
<comment type="caution">
    <text evidence="5">The sequence shown here is derived from an EMBL/GenBank/DDBJ whole genome shotgun (WGS) entry which is preliminary data.</text>
</comment>